<evidence type="ECO:0000259" key="1">
    <source>
        <dbReference type="Pfam" id="PF13963"/>
    </source>
</evidence>
<organism evidence="2 3">
    <name type="scientific">Solanum bulbocastanum</name>
    <name type="common">Wild potato</name>
    <dbReference type="NCBI Taxonomy" id="147425"/>
    <lineage>
        <taxon>Eukaryota</taxon>
        <taxon>Viridiplantae</taxon>
        <taxon>Streptophyta</taxon>
        <taxon>Embryophyta</taxon>
        <taxon>Tracheophyta</taxon>
        <taxon>Spermatophyta</taxon>
        <taxon>Magnoliopsida</taxon>
        <taxon>eudicotyledons</taxon>
        <taxon>Gunneridae</taxon>
        <taxon>Pentapetalae</taxon>
        <taxon>asterids</taxon>
        <taxon>lamiids</taxon>
        <taxon>Solanales</taxon>
        <taxon>Solanaceae</taxon>
        <taxon>Solanoideae</taxon>
        <taxon>Solaneae</taxon>
        <taxon>Solanum</taxon>
    </lineage>
</organism>
<proteinExistence type="predicted"/>
<name>A0AAN8YHV6_SOLBU</name>
<dbReference type="Pfam" id="PF13963">
    <property type="entry name" value="Transpos_assoc"/>
    <property type="match status" value="1"/>
</dbReference>
<dbReference type="InterPro" id="IPR029480">
    <property type="entry name" value="Transpos_assoc"/>
</dbReference>
<keyword evidence="3" id="KW-1185">Reference proteome</keyword>
<reference evidence="2 3" key="1">
    <citation type="submission" date="2024-02" db="EMBL/GenBank/DDBJ databases">
        <title>de novo genome assembly of Solanum bulbocastanum strain 11H21.</title>
        <authorList>
            <person name="Hosaka A.J."/>
        </authorList>
    </citation>
    <scope>NUCLEOTIDE SEQUENCE [LARGE SCALE GENOMIC DNA]</scope>
    <source>
        <tissue evidence="2">Young leaves</tissue>
    </source>
</reference>
<accession>A0AAN8YHV6</accession>
<dbReference type="Proteomes" id="UP001371456">
    <property type="component" value="Unassembled WGS sequence"/>
</dbReference>
<evidence type="ECO:0000313" key="3">
    <source>
        <dbReference type="Proteomes" id="UP001371456"/>
    </source>
</evidence>
<protein>
    <recommendedName>
        <fullName evidence="1">Transposase-associated domain-containing protein</fullName>
    </recommendedName>
</protein>
<dbReference type="EMBL" id="JBANQN010000003">
    <property type="protein sequence ID" value="KAK6794169.1"/>
    <property type="molecule type" value="Genomic_DNA"/>
</dbReference>
<evidence type="ECO:0000313" key="2">
    <source>
        <dbReference type="EMBL" id="KAK6794169.1"/>
    </source>
</evidence>
<comment type="caution">
    <text evidence="2">The sequence shown here is derived from an EMBL/GenBank/DDBJ whole genome shotgun (WGS) entry which is preliminary data.</text>
</comment>
<sequence>MENSRNRWMDYSTVNKEYLDGVENFQNHAFRENNDGGTISCPFTKCVLYYQVNRAVTYDHLIVNGIPSYNTWFSHGESLNGSTSTGENNDRQKALRRADMREMIHDIFGSFIQFNDNISEKEETTA</sequence>
<feature type="domain" description="Transposase-associated" evidence="1">
    <location>
        <begin position="7"/>
        <end position="77"/>
    </location>
</feature>
<dbReference type="AlphaFoldDB" id="A0AAN8YHV6"/>
<gene>
    <name evidence="2" type="ORF">RDI58_007622</name>
</gene>